<evidence type="ECO:0000313" key="1">
    <source>
        <dbReference type="EMBL" id="KAK3779391.1"/>
    </source>
</evidence>
<dbReference type="EMBL" id="JAWDGP010002843">
    <property type="protein sequence ID" value="KAK3779391.1"/>
    <property type="molecule type" value="Genomic_DNA"/>
</dbReference>
<accession>A0AAE1A2D3</accession>
<keyword evidence="2" id="KW-1185">Reference proteome</keyword>
<protein>
    <submittedName>
        <fullName evidence="1">Uncharacterized protein</fullName>
    </submittedName>
</protein>
<sequence length="187" mass="20725">MWNIADQYGPLFSSSSFGSDRVISRSLIRLHEKLRASKSRTVGGAIITHSSPGSPYVPPHVPCYTQKLSPPIPPLVLLISHPMFLATPRSYPHPFLPGFSLRPTPYSLLHPGAIITHSSPSSPYVPPTFLATPRSYPHPFLPDFSLRPTHVPCYTQKLSPPIPPRVLLTSHPMFLATPRSYPHPFLP</sequence>
<proteinExistence type="predicted"/>
<dbReference type="AlphaFoldDB" id="A0AAE1A2D3"/>
<gene>
    <name evidence="1" type="ORF">RRG08_052610</name>
</gene>
<comment type="caution">
    <text evidence="1">The sequence shown here is derived from an EMBL/GenBank/DDBJ whole genome shotgun (WGS) entry which is preliminary data.</text>
</comment>
<reference evidence="1" key="1">
    <citation type="journal article" date="2023" name="G3 (Bethesda)">
        <title>A reference genome for the long-term kleptoplast-retaining sea slug Elysia crispata morphotype clarki.</title>
        <authorList>
            <person name="Eastman K.E."/>
            <person name="Pendleton A.L."/>
            <person name="Shaikh M.A."/>
            <person name="Suttiyut T."/>
            <person name="Ogas R."/>
            <person name="Tomko P."/>
            <person name="Gavelis G."/>
            <person name="Widhalm J.R."/>
            <person name="Wisecaver J.H."/>
        </authorList>
    </citation>
    <scope>NUCLEOTIDE SEQUENCE</scope>
    <source>
        <strain evidence="1">ECLA1</strain>
    </source>
</reference>
<evidence type="ECO:0000313" key="2">
    <source>
        <dbReference type="Proteomes" id="UP001283361"/>
    </source>
</evidence>
<name>A0AAE1A2D3_9GAST</name>
<organism evidence="1 2">
    <name type="scientific">Elysia crispata</name>
    <name type="common">lettuce slug</name>
    <dbReference type="NCBI Taxonomy" id="231223"/>
    <lineage>
        <taxon>Eukaryota</taxon>
        <taxon>Metazoa</taxon>
        <taxon>Spiralia</taxon>
        <taxon>Lophotrochozoa</taxon>
        <taxon>Mollusca</taxon>
        <taxon>Gastropoda</taxon>
        <taxon>Heterobranchia</taxon>
        <taxon>Euthyneura</taxon>
        <taxon>Panpulmonata</taxon>
        <taxon>Sacoglossa</taxon>
        <taxon>Placobranchoidea</taxon>
        <taxon>Plakobranchidae</taxon>
        <taxon>Elysia</taxon>
    </lineage>
</organism>
<dbReference type="Proteomes" id="UP001283361">
    <property type="component" value="Unassembled WGS sequence"/>
</dbReference>